<keyword evidence="2" id="KW-1185">Reference proteome</keyword>
<organism evidence="1 2">
    <name type="scientific">Clostridium cylindrosporum DSM 605</name>
    <dbReference type="NCBI Taxonomy" id="1121307"/>
    <lineage>
        <taxon>Bacteria</taxon>
        <taxon>Bacillati</taxon>
        <taxon>Bacillota</taxon>
        <taxon>Clostridia</taxon>
        <taxon>Eubacteriales</taxon>
        <taxon>Clostridiaceae</taxon>
        <taxon>Clostridium</taxon>
    </lineage>
</organism>
<accession>A0A0J8D9Y4</accession>
<dbReference type="STRING" id="1121307.CLCY_1c03370"/>
<reference evidence="1 2" key="1">
    <citation type="submission" date="2015-06" db="EMBL/GenBank/DDBJ databases">
        <title>Draft genome sequence of the purine-degrading Clostridium cylindrosporum HC-1 (DSM 605).</title>
        <authorList>
            <person name="Poehlein A."/>
            <person name="Schiel-Bengelsdorf B."/>
            <person name="Bengelsdorf F."/>
            <person name="Daniel R."/>
            <person name="Duerre P."/>
        </authorList>
    </citation>
    <scope>NUCLEOTIDE SEQUENCE [LARGE SCALE GENOMIC DNA]</scope>
    <source>
        <strain evidence="1 2">DSM 605</strain>
    </source>
</reference>
<protein>
    <recommendedName>
        <fullName evidence="3">Spore coat protein</fullName>
    </recommendedName>
</protein>
<evidence type="ECO:0000313" key="2">
    <source>
        <dbReference type="Proteomes" id="UP000036756"/>
    </source>
</evidence>
<evidence type="ECO:0008006" key="3">
    <source>
        <dbReference type="Google" id="ProtNLM"/>
    </source>
</evidence>
<evidence type="ECO:0000313" key="1">
    <source>
        <dbReference type="EMBL" id="KMT21103.1"/>
    </source>
</evidence>
<comment type="caution">
    <text evidence="1">The sequence shown here is derived from an EMBL/GenBank/DDBJ whole genome shotgun (WGS) entry which is preliminary data.</text>
</comment>
<name>A0A0J8D9Y4_CLOCY</name>
<dbReference type="Proteomes" id="UP000036756">
    <property type="component" value="Unassembled WGS sequence"/>
</dbReference>
<dbReference type="EMBL" id="LFVU01000028">
    <property type="protein sequence ID" value="KMT21103.1"/>
    <property type="molecule type" value="Genomic_DNA"/>
</dbReference>
<dbReference type="PATRIC" id="fig|1121307.3.peg.702"/>
<proteinExistence type="predicted"/>
<dbReference type="AlphaFoldDB" id="A0A0J8D9Y4"/>
<gene>
    <name evidence="1" type="ORF">CLCY_1c03370</name>
</gene>
<dbReference type="RefSeq" id="WP_242844979.1">
    <property type="nucleotide sequence ID" value="NZ_LFVU01000028.1"/>
</dbReference>
<sequence>MEMQNNSQKQIKDKNLSVIKEQLAQESLLNIKYNEYANQATDPEIKSIFSSASSVHKDNFVKLKSYLDSHQ</sequence>